<evidence type="ECO:0000256" key="1">
    <source>
        <dbReference type="SAM" id="MobiDB-lite"/>
    </source>
</evidence>
<sequence>MTTPWTWVYFQRPGFTLYQEDDKILTTTDQTIERAQALRDMAARRVPGLHAAPYDPAGYEYCACDGLQSLNLFARDDVTPRTVVMTEQGYKTLAQVLTDYEVGGQGIDPNDATWDIQALLKSVCYANSYTLTRREDLYDNPLPGVSMWPPIYWTLTCPGGDTEYVLRTCYKQGTPEGNKPTIEVQAGDSNAPYYLANLPKECIPLFDGTGAPPTQQMLRALARAADEAIAAGFCLERDIHGVAYALTRGGKRLEFYLENVGSFTYAGDDFVAHETHGDPSYTMGRSMLVKSALRNYGMNTTHGVWAIIDSLARQKAGQTPIAETPVDGYRAARNGEWDVRADARTPYTPSRSTHPETRRNDPYSTYDRYAMHYVGLIKADAANMTAASRADRLSHL</sequence>
<reference evidence="2" key="1">
    <citation type="submission" date="2020-04" db="EMBL/GenBank/DDBJ databases">
        <title>Deep metagenomics examines the oral microbiome during advanced dental caries in children, revealing novel taxa and co-occurrences with host molecules.</title>
        <authorList>
            <person name="Baker J.L."/>
            <person name="Morton J.T."/>
            <person name="Dinis M."/>
            <person name="Alvarez R."/>
            <person name="Tran N.C."/>
            <person name="Knight R."/>
            <person name="Edlund A."/>
        </authorList>
    </citation>
    <scope>NUCLEOTIDE SEQUENCE</scope>
    <source>
        <strain evidence="2">JCVI_47_bin.3</strain>
    </source>
</reference>
<name>A0A930LTH5_9MICC</name>
<accession>A0A930LTH5</accession>
<comment type="caution">
    <text evidence="2">The sequence shown here is derived from an EMBL/GenBank/DDBJ whole genome shotgun (WGS) entry which is preliminary data.</text>
</comment>
<dbReference type="EMBL" id="JABZXS010000004">
    <property type="protein sequence ID" value="MBF1672737.1"/>
    <property type="molecule type" value="Genomic_DNA"/>
</dbReference>
<feature type="region of interest" description="Disordered" evidence="1">
    <location>
        <begin position="342"/>
        <end position="363"/>
    </location>
</feature>
<protein>
    <submittedName>
        <fullName evidence="2">Uncharacterized protein</fullName>
    </submittedName>
</protein>
<evidence type="ECO:0000313" key="3">
    <source>
        <dbReference type="Proteomes" id="UP000785653"/>
    </source>
</evidence>
<evidence type="ECO:0000313" key="2">
    <source>
        <dbReference type="EMBL" id="MBF1672737.1"/>
    </source>
</evidence>
<proteinExistence type="predicted"/>
<dbReference type="AlphaFoldDB" id="A0A930LTH5"/>
<organism evidence="2 3">
    <name type="scientific">Rothia mucilaginosa</name>
    <dbReference type="NCBI Taxonomy" id="43675"/>
    <lineage>
        <taxon>Bacteria</taxon>
        <taxon>Bacillati</taxon>
        <taxon>Actinomycetota</taxon>
        <taxon>Actinomycetes</taxon>
        <taxon>Micrococcales</taxon>
        <taxon>Micrococcaceae</taxon>
        <taxon>Rothia</taxon>
    </lineage>
</organism>
<dbReference type="Proteomes" id="UP000785653">
    <property type="component" value="Unassembled WGS sequence"/>
</dbReference>
<gene>
    <name evidence="2" type="ORF">HXO65_00755</name>
</gene>